<accession>A0A9X6NQR0</accession>
<keyword evidence="2" id="KW-1185">Reference proteome</keyword>
<proteinExistence type="predicted"/>
<evidence type="ECO:0000313" key="1">
    <source>
        <dbReference type="EMBL" id="OWA54444.1"/>
    </source>
</evidence>
<name>A0A9X6NQR0_HYPEX</name>
<organism evidence="1 2">
    <name type="scientific">Hypsibius exemplaris</name>
    <name type="common">Freshwater tardigrade</name>
    <dbReference type="NCBI Taxonomy" id="2072580"/>
    <lineage>
        <taxon>Eukaryota</taxon>
        <taxon>Metazoa</taxon>
        <taxon>Ecdysozoa</taxon>
        <taxon>Tardigrada</taxon>
        <taxon>Eutardigrada</taxon>
        <taxon>Parachela</taxon>
        <taxon>Hypsibioidea</taxon>
        <taxon>Hypsibiidae</taxon>
        <taxon>Hypsibius</taxon>
    </lineage>
</organism>
<protein>
    <submittedName>
        <fullName evidence="1">Uncharacterized protein</fullName>
    </submittedName>
</protein>
<dbReference type="AlphaFoldDB" id="A0A9X6NQR0"/>
<gene>
    <name evidence="1" type="ORF">BV898_18847</name>
</gene>
<comment type="caution">
    <text evidence="1">The sequence shown here is derived from an EMBL/GenBank/DDBJ whole genome shotgun (WGS) entry which is preliminary data.</text>
</comment>
<dbReference type="Proteomes" id="UP000192578">
    <property type="component" value="Unassembled WGS sequence"/>
</dbReference>
<evidence type="ECO:0000313" key="2">
    <source>
        <dbReference type="Proteomes" id="UP000192578"/>
    </source>
</evidence>
<dbReference type="OrthoDB" id="10011386at2759"/>
<sequence>MCDKFQILDGLWPLNHPHCAAPMTYIVTGFPKMKLPPICPNQPATGSVYCRFHIALASAKNQPCSKAQLELLRKTVTPKELEIFGTLDLQAFLSEVQLSNAEKLTFNEFM</sequence>
<dbReference type="EMBL" id="MTYJ01000407">
    <property type="protein sequence ID" value="OWA54444.1"/>
    <property type="molecule type" value="Genomic_DNA"/>
</dbReference>
<reference evidence="2" key="1">
    <citation type="submission" date="2017-01" db="EMBL/GenBank/DDBJ databases">
        <title>Comparative genomics of anhydrobiosis in the tardigrade Hypsibius dujardini.</title>
        <authorList>
            <person name="Yoshida Y."/>
            <person name="Koutsovoulos G."/>
            <person name="Laetsch D."/>
            <person name="Stevens L."/>
            <person name="Kumar S."/>
            <person name="Horikawa D."/>
            <person name="Ishino K."/>
            <person name="Komine S."/>
            <person name="Tomita M."/>
            <person name="Blaxter M."/>
            <person name="Arakawa K."/>
        </authorList>
    </citation>
    <scope>NUCLEOTIDE SEQUENCE [LARGE SCALE GENOMIC DNA]</scope>
    <source>
        <strain evidence="2">Z151</strain>
    </source>
</reference>